<protein>
    <submittedName>
        <fullName evidence="2">Uncharacterized protein</fullName>
    </submittedName>
</protein>
<sequence length="115" mass="12902">MITKIDLMYIGIIISFIVYTDIKPLASTLLLAIYFAIIGFSYSVIRILMKNIISFEMGLIKLIIIVISPILISMLISKIPDAETAAISFFLLIFISGILAISYTLGYFIIKLFLK</sequence>
<keyword evidence="3" id="KW-1185">Reference proteome</keyword>
<evidence type="ECO:0000313" key="2">
    <source>
        <dbReference type="EMBL" id="BDU51666.1"/>
    </source>
</evidence>
<name>A0AAU9DDR8_9FUSO</name>
<feature type="transmembrane region" description="Helical" evidence="1">
    <location>
        <begin position="60"/>
        <end position="79"/>
    </location>
</feature>
<feature type="transmembrane region" description="Helical" evidence="1">
    <location>
        <begin position="85"/>
        <end position="110"/>
    </location>
</feature>
<proteinExistence type="predicted"/>
<keyword evidence="2" id="KW-0614">Plasmid</keyword>
<keyword evidence="1" id="KW-1133">Transmembrane helix</keyword>
<feature type="transmembrane region" description="Helical" evidence="1">
    <location>
        <begin position="28"/>
        <end position="48"/>
    </location>
</feature>
<evidence type="ECO:0000256" key="1">
    <source>
        <dbReference type="SAM" id="Phobius"/>
    </source>
</evidence>
<organism evidence="2 3">
    <name type="scientific">Haliovirga abyssi</name>
    <dbReference type="NCBI Taxonomy" id="2996794"/>
    <lineage>
        <taxon>Bacteria</taxon>
        <taxon>Fusobacteriati</taxon>
        <taxon>Fusobacteriota</taxon>
        <taxon>Fusobacteriia</taxon>
        <taxon>Fusobacteriales</taxon>
        <taxon>Haliovirgaceae</taxon>
        <taxon>Haliovirga</taxon>
    </lineage>
</organism>
<accession>A0AAU9DDR8</accession>
<keyword evidence="1" id="KW-0472">Membrane</keyword>
<evidence type="ECO:0000313" key="3">
    <source>
        <dbReference type="Proteomes" id="UP001321582"/>
    </source>
</evidence>
<gene>
    <name evidence="2" type="ORF">HLVA_22350</name>
</gene>
<dbReference type="Proteomes" id="UP001321582">
    <property type="component" value="Plasmid pHIC"/>
</dbReference>
<reference evidence="2 3" key="1">
    <citation type="submission" date="2022-11" db="EMBL/GenBank/DDBJ databases">
        <title>Haliovirga abyssi gen. nov., sp. nov., a mesophilic fermentative bacterium isolated from the Iheya North hydrothermal field and the proposal of Haliovirgaceae fam. nov.</title>
        <authorList>
            <person name="Miyazaki U."/>
            <person name="Tame A."/>
            <person name="Miyazaki J."/>
            <person name="Takai K."/>
            <person name="Sawayama S."/>
            <person name="Kitajima M."/>
            <person name="Okamoto A."/>
            <person name="Nakagawa S."/>
        </authorList>
    </citation>
    <scope>NUCLEOTIDE SEQUENCE [LARGE SCALE GENOMIC DNA]</scope>
    <source>
        <strain evidence="2 3">IC12</strain>
        <plasmid evidence="2 3">pHIC</plasmid>
    </source>
</reference>
<feature type="transmembrane region" description="Helical" evidence="1">
    <location>
        <begin position="7"/>
        <end position="22"/>
    </location>
</feature>
<dbReference type="AlphaFoldDB" id="A0AAU9DDR8"/>
<dbReference type="RefSeq" id="WP_307905532.1">
    <property type="nucleotide sequence ID" value="NZ_AP027060.1"/>
</dbReference>
<keyword evidence="1" id="KW-0812">Transmembrane</keyword>
<dbReference type="KEGG" id="haby:HLVA_22350"/>
<geneLocation type="plasmid" evidence="2 3">
    <name>pHIC</name>
</geneLocation>
<dbReference type="EMBL" id="AP027060">
    <property type="protein sequence ID" value="BDU51666.1"/>
    <property type="molecule type" value="Genomic_DNA"/>
</dbReference>